<organism evidence="1 2">
    <name type="scientific">Candidatus Thioglobus autotrophicus</name>
    <dbReference type="NCBI Taxonomy" id="1705394"/>
    <lineage>
        <taxon>Bacteria</taxon>
        <taxon>Pseudomonadati</taxon>
        <taxon>Pseudomonadota</taxon>
        <taxon>Gammaproteobacteria</taxon>
        <taxon>Candidatus Pseudothioglobaceae</taxon>
        <taxon>Candidatus Thioglobus</taxon>
    </lineage>
</organism>
<protein>
    <submittedName>
        <fullName evidence="1">Uncharacterized protein</fullName>
    </submittedName>
</protein>
<proteinExistence type="predicted"/>
<name>A0A0M5LKX9_9GAMM</name>
<accession>A0A0M5LKX9</accession>
<keyword evidence="2" id="KW-1185">Reference proteome</keyword>
<dbReference type="KEGG" id="tho:SP60_05025"/>
<evidence type="ECO:0000313" key="2">
    <source>
        <dbReference type="Proteomes" id="UP000058020"/>
    </source>
</evidence>
<dbReference type="Proteomes" id="UP000058020">
    <property type="component" value="Chromosome"/>
</dbReference>
<sequence length="106" mass="12539">MLYKENKKKSKKYIKESHKLAISMYCLANKNKKIAIEEIRKNIDLLVHSVECNHSQYNDKRQLTNGRFIKWMDSNAWQYYGRWGLNYNEGQRIALLVTALGVINKS</sequence>
<dbReference type="AlphaFoldDB" id="A0A0M5LKX9"/>
<evidence type="ECO:0000313" key="1">
    <source>
        <dbReference type="EMBL" id="ALE52623.1"/>
    </source>
</evidence>
<dbReference type="EMBL" id="CP010552">
    <property type="protein sequence ID" value="ALE52623.1"/>
    <property type="molecule type" value="Genomic_DNA"/>
</dbReference>
<reference evidence="1 2" key="1">
    <citation type="journal article" date="2015" name="Genome Announc.">
        <title>Genome Sequence of 'Candidatus Thioglobus autotrophica' Strain EF1, a Chemoautotroph from the SUP05 Clade of Marine Gammaproteobacteria.</title>
        <authorList>
            <person name="Shah V."/>
            <person name="Morris R.M."/>
        </authorList>
    </citation>
    <scope>NUCLEOTIDE SEQUENCE [LARGE SCALE GENOMIC DNA]</scope>
    <source>
        <strain evidence="1 2">EF1</strain>
    </source>
</reference>
<gene>
    <name evidence="1" type="ORF">SP60_05025</name>
</gene>
<dbReference type="STRING" id="1705394.SP60_05025"/>